<feature type="domain" description="HTH marR-type" evidence="4">
    <location>
        <begin position="37"/>
        <end position="172"/>
    </location>
</feature>
<evidence type="ECO:0000256" key="3">
    <source>
        <dbReference type="ARBA" id="ARBA00023163"/>
    </source>
</evidence>
<dbReference type="PANTHER" id="PTHR39515">
    <property type="entry name" value="CONSERVED PROTEIN"/>
    <property type="match status" value="1"/>
</dbReference>
<reference evidence="6 8" key="2">
    <citation type="submission" date="2019-03" db="EMBL/GenBank/DDBJ databases">
        <title>Genomics of glacier-inhabiting Cryobacterium strains.</title>
        <authorList>
            <person name="Liu Q."/>
            <person name="Xin Y.-H."/>
        </authorList>
    </citation>
    <scope>NUCLEOTIDE SEQUENCE [LARGE SCALE GENOMIC DNA]</scope>
    <source>
        <strain evidence="6 8">Hh8</strain>
    </source>
</reference>
<reference evidence="5 7" key="1">
    <citation type="submission" date="2016-10" db="EMBL/GenBank/DDBJ databases">
        <authorList>
            <person name="Varghese N."/>
            <person name="Submissions S."/>
        </authorList>
    </citation>
    <scope>NUCLEOTIDE SEQUENCE [LARGE SCALE GENOMIC DNA]</scope>
    <source>
        <strain evidence="5 7">CGMCC 1.11215</strain>
    </source>
</reference>
<evidence type="ECO:0000313" key="8">
    <source>
        <dbReference type="Proteomes" id="UP000298252"/>
    </source>
</evidence>
<keyword evidence="3" id="KW-0804">Transcription</keyword>
<dbReference type="InterPro" id="IPR036388">
    <property type="entry name" value="WH-like_DNA-bd_sf"/>
</dbReference>
<dbReference type="RefSeq" id="WP_092338664.1">
    <property type="nucleotide sequence ID" value="NZ_FNIB01000001.1"/>
</dbReference>
<evidence type="ECO:0000259" key="4">
    <source>
        <dbReference type="PROSITE" id="PS50995"/>
    </source>
</evidence>
<keyword evidence="8" id="KW-1185">Reference proteome</keyword>
<evidence type="ECO:0000313" key="5">
    <source>
        <dbReference type="EMBL" id="SDM59648.1"/>
    </source>
</evidence>
<evidence type="ECO:0000313" key="6">
    <source>
        <dbReference type="EMBL" id="TFB77785.1"/>
    </source>
</evidence>
<proteinExistence type="predicted"/>
<dbReference type="STRING" id="1424659.SAMN05216368_101401"/>
<name>A0A4R8V7Y2_9MICO</name>
<evidence type="ECO:0000256" key="1">
    <source>
        <dbReference type="ARBA" id="ARBA00023015"/>
    </source>
</evidence>
<evidence type="ECO:0000256" key="2">
    <source>
        <dbReference type="ARBA" id="ARBA00023125"/>
    </source>
</evidence>
<dbReference type="EMBL" id="SOFD01000024">
    <property type="protein sequence ID" value="TFB77785.1"/>
    <property type="molecule type" value="Genomic_DNA"/>
</dbReference>
<keyword evidence="2 5" id="KW-0238">DNA-binding</keyword>
<dbReference type="AlphaFoldDB" id="A0A4R8V7Y2"/>
<dbReference type="InterPro" id="IPR052526">
    <property type="entry name" value="HTH-type_Bedaq_tolerance"/>
</dbReference>
<dbReference type="InterPro" id="IPR000835">
    <property type="entry name" value="HTH_MarR-typ"/>
</dbReference>
<gene>
    <name evidence="6" type="ORF">E3O21_09050</name>
    <name evidence="5" type="ORF">SAMN05216368_101401</name>
</gene>
<dbReference type="PANTHER" id="PTHR39515:SF2">
    <property type="entry name" value="HTH-TYPE TRANSCRIPTIONAL REGULATOR RV0880"/>
    <property type="match status" value="1"/>
</dbReference>
<dbReference type="Proteomes" id="UP000199639">
    <property type="component" value="Unassembled WGS sequence"/>
</dbReference>
<dbReference type="SMART" id="SM00347">
    <property type="entry name" value="HTH_MARR"/>
    <property type="match status" value="1"/>
</dbReference>
<dbReference type="GO" id="GO:0003700">
    <property type="term" value="F:DNA-binding transcription factor activity"/>
    <property type="evidence" value="ECO:0007669"/>
    <property type="project" value="InterPro"/>
</dbReference>
<evidence type="ECO:0000313" key="7">
    <source>
        <dbReference type="Proteomes" id="UP000199639"/>
    </source>
</evidence>
<dbReference type="InterPro" id="IPR036390">
    <property type="entry name" value="WH_DNA-bd_sf"/>
</dbReference>
<dbReference type="GO" id="GO:0003677">
    <property type="term" value="F:DNA binding"/>
    <property type="evidence" value="ECO:0007669"/>
    <property type="project" value="UniProtKB-KW"/>
</dbReference>
<dbReference type="Gene3D" id="1.10.10.10">
    <property type="entry name" value="Winged helix-like DNA-binding domain superfamily/Winged helix DNA-binding domain"/>
    <property type="match status" value="1"/>
</dbReference>
<dbReference type="PROSITE" id="PS50995">
    <property type="entry name" value="HTH_MARR_2"/>
    <property type="match status" value="1"/>
</dbReference>
<dbReference type="Proteomes" id="UP000298252">
    <property type="component" value="Unassembled WGS sequence"/>
</dbReference>
<sequence>MESRTHPKTAALGVIKAQPPVGAPQAAAVHPTAAPNTAELSHEFRLANGRLARRLRQEKAENELGSGQFSALGVLHVHGPLTLTELSEFERVTPPSMTRTVKCLVDAGLVARTDSTLDGRKIVLSTTDAASEMMTETRKRRDAWLVQRVAQLSPAQRSTLADATLIMKELADS</sequence>
<accession>A0A4R8V7Y2</accession>
<dbReference type="PROSITE" id="PS01117">
    <property type="entry name" value="HTH_MARR_1"/>
    <property type="match status" value="1"/>
</dbReference>
<organism evidence="5 7">
    <name type="scientific">Cryobacterium flavum</name>
    <dbReference type="NCBI Taxonomy" id="1424659"/>
    <lineage>
        <taxon>Bacteria</taxon>
        <taxon>Bacillati</taxon>
        <taxon>Actinomycetota</taxon>
        <taxon>Actinomycetes</taxon>
        <taxon>Micrococcales</taxon>
        <taxon>Microbacteriaceae</taxon>
        <taxon>Cryobacterium</taxon>
    </lineage>
</organism>
<dbReference type="EMBL" id="FNIB01000001">
    <property type="protein sequence ID" value="SDM59648.1"/>
    <property type="molecule type" value="Genomic_DNA"/>
</dbReference>
<dbReference type="SUPFAM" id="SSF46785">
    <property type="entry name" value="Winged helix' DNA-binding domain"/>
    <property type="match status" value="1"/>
</dbReference>
<dbReference type="Pfam" id="PF01047">
    <property type="entry name" value="MarR"/>
    <property type="match status" value="1"/>
</dbReference>
<keyword evidence="1" id="KW-0805">Transcription regulation</keyword>
<dbReference type="InterPro" id="IPR023187">
    <property type="entry name" value="Tscrpt_reg_MarR-type_CS"/>
</dbReference>
<protein>
    <submittedName>
        <fullName evidence="5">DNA-binding transcriptional regulator, MarR family</fullName>
    </submittedName>
    <submittedName>
        <fullName evidence="6">MarR family transcriptional regulator</fullName>
    </submittedName>
</protein>